<gene>
    <name evidence="2" type="ORF">BDV98DRAFT_602595</name>
</gene>
<dbReference type="EMBL" id="ML178819">
    <property type="protein sequence ID" value="TFL04144.1"/>
    <property type="molecule type" value="Genomic_DNA"/>
</dbReference>
<feature type="region of interest" description="Disordered" evidence="1">
    <location>
        <begin position="1"/>
        <end position="61"/>
    </location>
</feature>
<accession>A0A5C3R0D2</accession>
<feature type="compositionally biased region" description="Acidic residues" evidence="1">
    <location>
        <begin position="213"/>
        <end position="225"/>
    </location>
</feature>
<evidence type="ECO:0000313" key="2">
    <source>
        <dbReference type="EMBL" id="TFL04144.1"/>
    </source>
</evidence>
<feature type="compositionally biased region" description="Polar residues" evidence="1">
    <location>
        <begin position="278"/>
        <end position="288"/>
    </location>
</feature>
<feature type="region of interest" description="Disordered" evidence="1">
    <location>
        <begin position="197"/>
        <end position="228"/>
    </location>
</feature>
<dbReference type="AlphaFoldDB" id="A0A5C3R0D2"/>
<dbReference type="STRING" id="1884261.A0A5C3R0D2"/>
<feature type="region of interest" description="Disordered" evidence="1">
    <location>
        <begin position="265"/>
        <end position="288"/>
    </location>
</feature>
<feature type="compositionally biased region" description="Polar residues" evidence="1">
    <location>
        <begin position="198"/>
        <end position="211"/>
    </location>
</feature>
<proteinExistence type="predicted"/>
<evidence type="ECO:0000313" key="3">
    <source>
        <dbReference type="Proteomes" id="UP000305067"/>
    </source>
</evidence>
<evidence type="ECO:0000256" key="1">
    <source>
        <dbReference type="SAM" id="MobiDB-lite"/>
    </source>
</evidence>
<dbReference type="Proteomes" id="UP000305067">
    <property type="component" value="Unassembled WGS sequence"/>
</dbReference>
<dbReference type="OrthoDB" id="2685034at2759"/>
<keyword evidence="3" id="KW-1185">Reference proteome</keyword>
<protein>
    <submittedName>
        <fullName evidence="2">Uncharacterized protein</fullName>
    </submittedName>
</protein>
<organism evidence="2 3">
    <name type="scientific">Pterulicium gracile</name>
    <dbReference type="NCBI Taxonomy" id="1884261"/>
    <lineage>
        <taxon>Eukaryota</taxon>
        <taxon>Fungi</taxon>
        <taxon>Dikarya</taxon>
        <taxon>Basidiomycota</taxon>
        <taxon>Agaricomycotina</taxon>
        <taxon>Agaricomycetes</taxon>
        <taxon>Agaricomycetidae</taxon>
        <taxon>Agaricales</taxon>
        <taxon>Pleurotineae</taxon>
        <taxon>Pterulaceae</taxon>
        <taxon>Pterulicium</taxon>
    </lineage>
</organism>
<sequence length="394" mass="44967">MQASTSSHPAMFAPNGGGPLRSPTMKRKQSDHAPANLPQKRRRDPEDDYDGEGGAGSKHWSDEEKSKLFTWLMGPGNDDHWNNLRATKNSCLRDCAQEVFAGKKTYQALKGCYERNCHLWRQLDVFQEFNTLNGYGSIQAQPEKDRLREHERRIQAAHKAGVEIGNLNARVVDHWFMTGWFQLFASRHERGVLRPSDSHQLTAAPNGSGTQDVEPEDPGMEDEPPVEYHEPPMNTLTMHTLPHSLMQSYVGPSTLTSRESVTPTVTTATSGIPPVPSTPSTSHLQDQSSVTVNVTNTVLQQYMEFLRTQTQYSRMKLEYLRRREEREERDRMERRELERQRLDREAQNEFEYKKTVALSKEKADRAIQVLGNVAVDATIKQYASDYLKKMFASD</sequence>
<reference evidence="2 3" key="1">
    <citation type="journal article" date="2019" name="Nat. Ecol. Evol.">
        <title>Megaphylogeny resolves global patterns of mushroom evolution.</title>
        <authorList>
            <person name="Varga T."/>
            <person name="Krizsan K."/>
            <person name="Foldi C."/>
            <person name="Dima B."/>
            <person name="Sanchez-Garcia M."/>
            <person name="Sanchez-Ramirez S."/>
            <person name="Szollosi G.J."/>
            <person name="Szarkandi J.G."/>
            <person name="Papp V."/>
            <person name="Albert L."/>
            <person name="Andreopoulos W."/>
            <person name="Angelini C."/>
            <person name="Antonin V."/>
            <person name="Barry K.W."/>
            <person name="Bougher N.L."/>
            <person name="Buchanan P."/>
            <person name="Buyck B."/>
            <person name="Bense V."/>
            <person name="Catcheside P."/>
            <person name="Chovatia M."/>
            <person name="Cooper J."/>
            <person name="Damon W."/>
            <person name="Desjardin D."/>
            <person name="Finy P."/>
            <person name="Geml J."/>
            <person name="Haridas S."/>
            <person name="Hughes K."/>
            <person name="Justo A."/>
            <person name="Karasinski D."/>
            <person name="Kautmanova I."/>
            <person name="Kiss B."/>
            <person name="Kocsube S."/>
            <person name="Kotiranta H."/>
            <person name="LaButti K.M."/>
            <person name="Lechner B.E."/>
            <person name="Liimatainen K."/>
            <person name="Lipzen A."/>
            <person name="Lukacs Z."/>
            <person name="Mihaltcheva S."/>
            <person name="Morgado L.N."/>
            <person name="Niskanen T."/>
            <person name="Noordeloos M.E."/>
            <person name="Ohm R.A."/>
            <person name="Ortiz-Santana B."/>
            <person name="Ovrebo C."/>
            <person name="Racz N."/>
            <person name="Riley R."/>
            <person name="Savchenko A."/>
            <person name="Shiryaev A."/>
            <person name="Soop K."/>
            <person name="Spirin V."/>
            <person name="Szebenyi C."/>
            <person name="Tomsovsky M."/>
            <person name="Tulloss R.E."/>
            <person name="Uehling J."/>
            <person name="Grigoriev I.V."/>
            <person name="Vagvolgyi C."/>
            <person name="Papp T."/>
            <person name="Martin F.M."/>
            <person name="Miettinen O."/>
            <person name="Hibbett D.S."/>
            <person name="Nagy L.G."/>
        </authorList>
    </citation>
    <scope>NUCLEOTIDE SEQUENCE [LARGE SCALE GENOMIC DNA]</scope>
    <source>
        <strain evidence="2 3">CBS 309.79</strain>
    </source>
</reference>
<name>A0A5C3R0D2_9AGAR</name>